<keyword evidence="3" id="KW-1185">Reference proteome</keyword>
<feature type="compositionally biased region" description="Low complexity" evidence="1">
    <location>
        <begin position="431"/>
        <end position="446"/>
    </location>
</feature>
<feature type="region of interest" description="Disordered" evidence="1">
    <location>
        <begin position="319"/>
        <end position="389"/>
    </location>
</feature>
<sequence>MDPLSIGASVAGLIGLAAQLSTSVSRFVSAVSDAPTYASQVMDELKGVELVFLQLESSLLYPGQARLDRFAAFPEDPLRTMFKRCDDLFSLLKIELEGVGDSSQMRLWKRVKWAQKEGSIRQHMQRLGECKNNLLLLLTVLLRQSNSLVEENMNRIMETVFQTQSPLLHSRIDGHISHPRLSETGITPELSTSSESNTTNWAPFRERAHEHWEIVLSRSKVYSRAHLNSSTLSIDSPHTCGSSQLSEISLAKISNTSMMCLPVSWGFDVGTEVVADHPSCTAGIIPLSIDKPNAPLSELRRTSRLGSLRDMFAARRLSKDDHLQDNHIQSTSRSREPVGPKGRCSTTEKAPKPTTRAGSTEENSSARVSPEESTGLPRARQHKRAHTVQGAALTRTEVYTCIAPSRSWSAYSRLPKTPVSHSPEVSEKKIFSPSTSTSGTCSPFGQMSDVSSASSFTEYSSSPSPRRESQINVHLKLLILGDLPLGAATAFPQLLEPGPSGYQKLTYNCGQLRLRMDVKDGSGFTTQPALCKQWIREAELFLLLYQTECPESWEVVQDYVTEIKRQWWNPEEAKNDKYPIMIFENHGSQMGVGIPCRSSPRSWAKDNGCQIMAEDSHGLSRNKFAAILLSLAMRKVKVTSKDVYEVFMGEVARILGGEENTESGSSGTRDNVTRDTAALFHSLPEYQIAI</sequence>
<dbReference type="Proteomes" id="UP000326924">
    <property type="component" value="Unassembled WGS sequence"/>
</dbReference>
<name>A0A5J5EZ06_9PEZI</name>
<gene>
    <name evidence="2" type="ORF">FN846DRAFT_947649</name>
</gene>
<proteinExistence type="predicted"/>
<evidence type="ECO:0008006" key="4">
    <source>
        <dbReference type="Google" id="ProtNLM"/>
    </source>
</evidence>
<comment type="caution">
    <text evidence="2">The sequence shown here is derived from an EMBL/GenBank/DDBJ whole genome shotgun (WGS) entry which is preliminary data.</text>
</comment>
<dbReference type="PROSITE" id="PS51419">
    <property type="entry name" value="RAB"/>
    <property type="match status" value="1"/>
</dbReference>
<dbReference type="InParanoid" id="A0A5J5EZ06"/>
<evidence type="ECO:0000313" key="3">
    <source>
        <dbReference type="Proteomes" id="UP000326924"/>
    </source>
</evidence>
<evidence type="ECO:0000313" key="2">
    <source>
        <dbReference type="EMBL" id="KAA8907228.1"/>
    </source>
</evidence>
<feature type="region of interest" description="Disordered" evidence="1">
    <location>
        <begin position="412"/>
        <end position="446"/>
    </location>
</feature>
<protein>
    <recommendedName>
        <fullName evidence="4">Fungal N-terminal domain-containing protein</fullName>
    </recommendedName>
</protein>
<dbReference type="EMBL" id="VXIS01000081">
    <property type="protein sequence ID" value="KAA8907228.1"/>
    <property type="molecule type" value="Genomic_DNA"/>
</dbReference>
<organism evidence="2 3">
    <name type="scientific">Sphaerosporella brunnea</name>
    <dbReference type="NCBI Taxonomy" id="1250544"/>
    <lineage>
        <taxon>Eukaryota</taxon>
        <taxon>Fungi</taxon>
        <taxon>Dikarya</taxon>
        <taxon>Ascomycota</taxon>
        <taxon>Pezizomycotina</taxon>
        <taxon>Pezizomycetes</taxon>
        <taxon>Pezizales</taxon>
        <taxon>Pyronemataceae</taxon>
        <taxon>Sphaerosporella</taxon>
    </lineage>
</organism>
<dbReference type="OrthoDB" id="19923at2759"/>
<accession>A0A5J5EZ06</accession>
<dbReference type="AlphaFoldDB" id="A0A5J5EZ06"/>
<evidence type="ECO:0000256" key="1">
    <source>
        <dbReference type="SAM" id="MobiDB-lite"/>
    </source>
</evidence>
<feature type="compositionally biased region" description="Polar residues" evidence="1">
    <location>
        <begin position="356"/>
        <end position="367"/>
    </location>
</feature>
<reference evidence="2 3" key="1">
    <citation type="submission" date="2019-09" db="EMBL/GenBank/DDBJ databases">
        <title>Draft genome of the ectomycorrhizal ascomycete Sphaerosporella brunnea.</title>
        <authorList>
            <consortium name="DOE Joint Genome Institute"/>
            <person name="Benucci G.M."/>
            <person name="Marozzi G."/>
            <person name="Antonielli L."/>
            <person name="Sanchez S."/>
            <person name="Marco P."/>
            <person name="Wang X."/>
            <person name="Falini L.B."/>
            <person name="Barry K."/>
            <person name="Haridas S."/>
            <person name="Lipzen A."/>
            <person name="Labutti K."/>
            <person name="Grigoriev I.V."/>
            <person name="Murat C."/>
            <person name="Martin F."/>
            <person name="Albertini E."/>
            <person name="Donnini D."/>
            <person name="Bonito G."/>
        </authorList>
    </citation>
    <scope>NUCLEOTIDE SEQUENCE [LARGE SCALE GENOMIC DNA]</scope>
    <source>
        <strain evidence="2 3">Sb_GMNB300</strain>
    </source>
</reference>